<dbReference type="OrthoDB" id="9784036at2"/>
<dbReference type="PANTHER" id="PTHR40841:SF2">
    <property type="entry name" value="SIDEROPHORE-DEGRADING ESTERASE (EUROFUNG)"/>
    <property type="match status" value="1"/>
</dbReference>
<dbReference type="AlphaFoldDB" id="A0A545U976"/>
<name>A0A545U976_9GAMM</name>
<accession>A0A545U976</accession>
<feature type="chain" id="PRO_5021752008" evidence="3">
    <location>
        <begin position="25"/>
        <end position="290"/>
    </location>
</feature>
<keyword evidence="2 4" id="KW-0378">Hydrolase</keyword>
<dbReference type="GO" id="GO:0016788">
    <property type="term" value="F:hydrolase activity, acting on ester bonds"/>
    <property type="evidence" value="ECO:0007669"/>
    <property type="project" value="TreeGrafter"/>
</dbReference>
<evidence type="ECO:0000313" key="5">
    <source>
        <dbReference type="Proteomes" id="UP000315439"/>
    </source>
</evidence>
<reference evidence="4 5" key="1">
    <citation type="submission" date="2019-07" db="EMBL/GenBank/DDBJ databases">
        <title>Draft genome for Aliikangiella sp. M105.</title>
        <authorList>
            <person name="Wang G."/>
        </authorList>
    </citation>
    <scope>NUCLEOTIDE SEQUENCE [LARGE SCALE GENOMIC DNA]</scope>
    <source>
        <strain evidence="4 5">M105</strain>
    </source>
</reference>
<proteinExistence type="inferred from homology"/>
<evidence type="ECO:0000256" key="1">
    <source>
        <dbReference type="ARBA" id="ARBA00005622"/>
    </source>
</evidence>
<dbReference type="Pfam" id="PF00756">
    <property type="entry name" value="Esterase"/>
    <property type="match status" value="1"/>
</dbReference>
<dbReference type="PANTHER" id="PTHR40841">
    <property type="entry name" value="SIDEROPHORE TRIACETYLFUSARININE C ESTERASE"/>
    <property type="match status" value="1"/>
</dbReference>
<comment type="similarity">
    <text evidence="1">Belongs to the esterase D family.</text>
</comment>
<dbReference type="InterPro" id="IPR029058">
    <property type="entry name" value="AB_hydrolase_fold"/>
</dbReference>
<keyword evidence="3" id="KW-0732">Signal</keyword>
<dbReference type="InterPro" id="IPR000801">
    <property type="entry name" value="Esterase-like"/>
</dbReference>
<organism evidence="4 5">
    <name type="scientific">Aliikangiella coralliicola</name>
    <dbReference type="NCBI Taxonomy" id="2592383"/>
    <lineage>
        <taxon>Bacteria</taxon>
        <taxon>Pseudomonadati</taxon>
        <taxon>Pseudomonadota</taxon>
        <taxon>Gammaproteobacteria</taxon>
        <taxon>Oceanospirillales</taxon>
        <taxon>Pleioneaceae</taxon>
        <taxon>Aliikangiella</taxon>
    </lineage>
</organism>
<protein>
    <submittedName>
        <fullName evidence="4">Alpha/beta hydrolase</fullName>
    </submittedName>
</protein>
<dbReference type="Proteomes" id="UP000315439">
    <property type="component" value="Unassembled WGS sequence"/>
</dbReference>
<evidence type="ECO:0000256" key="2">
    <source>
        <dbReference type="ARBA" id="ARBA00022801"/>
    </source>
</evidence>
<gene>
    <name evidence="4" type="ORF">FLL46_18520</name>
</gene>
<sequence length="290" mass="33251">MNMKKSLIVFLLVLLPFLKLEAVAGDSYEITGYKMPGIQVIPIKDTKSNRQYELLVKLPENYAENKDKKYPVIYFTDAVWHIELLSSITFFMMEDVILVGVSWQKDIGEDLIKEEGAHVSRYRDYSFKKSSNAERQAKYEFGQASNHLAFIRNDVFKYVETNYRTEPDNRTYFGFSMGGLFGAYALLTQPDSFKNYLLGSPSLWQLSALESKADANVKNMNANVFVSYGSLEEKLRPHIEDFVRLMKKRNDKSLKLKQVVIESAGHSDSSPMMSVRSVKWLSSLQPKGDK</sequence>
<evidence type="ECO:0000313" key="4">
    <source>
        <dbReference type="EMBL" id="TQV86022.1"/>
    </source>
</evidence>
<dbReference type="InterPro" id="IPR052558">
    <property type="entry name" value="Siderophore_Hydrolase_D"/>
</dbReference>
<comment type="caution">
    <text evidence="4">The sequence shown here is derived from an EMBL/GenBank/DDBJ whole genome shotgun (WGS) entry which is preliminary data.</text>
</comment>
<dbReference type="Gene3D" id="3.40.50.1820">
    <property type="entry name" value="alpha/beta hydrolase"/>
    <property type="match status" value="1"/>
</dbReference>
<dbReference type="SUPFAM" id="SSF53474">
    <property type="entry name" value="alpha/beta-Hydrolases"/>
    <property type="match status" value="1"/>
</dbReference>
<feature type="signal peptide" evidence="3">
    <location>
        <begin position="1"/>
        <end position="24"/>
    </location>
</feature>
<evidence type="ECO:0000256" key="3">
    <source>
        <dbReference type="SAM" id="SignalP"/>
    </source>
</evidence>
<dbReference type="EMBL" id="VIKS01000011">
    <property type="protein sequence ID" value="TQV86022.1"/>
    <property type="molecule type" value="Genomic_DNA"/>
</dbReference>
<keyword evidence="5" id="KW-1185">Reference proteome</keyword>